<dbReference type="AlphaFoldDB" id="A0AAW8EQR1"/>
<dbReference type="GO" id="GO:0004316">
    <property type="term" value="F:3-oxoacyl-[acyl-carrier-protein] reductase (NADPH) activity"/>
    <property type="evidence" value="ECO:0007669"/>
    <property type="project" value="UniProtKB-EC"/>
</dbReference>
<dbReference type="PROSITE" id="PS00061">
    <property type="entry name" value="ADH_SHORT"/>
    <property type="match status" value="1"/>
</dbReference>
<dbReference type="PANTHER" id="PTHR42879:SF2">
    <property type="entry name" value="3-OXOACYL-[ACYL-CARRIER-PROTEIN] REDUCTASE FABG"/>
    <property type="match status" value="1"/>
</dbReference>
<dbReference type="PRINTS" id="PR00080">
    <property type="entry name" value="SDRFAMILY"/>
</dbReference>
<comment type="caution">
    <text evidence="2">The sequence shown here is derived from an EMBL/GenBank/DDBJ whole genome shotgun (WGS) entry which is preliminary data.</text>
</comment>
<dbReference type="InterPro" id="IPR002347">
    <property type="entry name" value="SDR_fam"/>
</dbReference>
<dbReference type="EMBL" id="JAUSRV010000020">
    <property type="protein sequence ID" value="MDP9974844.1"/>
    <property type="molecule type" value="Genomic_DNA"/>
</dbReference>
<protein>
    <submittedName>
        <fullName evidence="2">3-oxoacyl-[acyl-carrier protein] reductase</fullName>
        <ecNumber evidence="2">1.1.1.100</ecNumber>
    </submittedName>
</protein>
<accession>A0AAW8EQR1</accession>
<dbReference type="SUPFAM" id="SSF51735">
    <property type="entry name" value="NAD(P)-binding Rossmann-fold domains"/>
    <property type="match status" value="1"/>
</dbReference>
<dbReference type="EC" id="1.1.1.100" evidence="2"/>
<gene>
    <name evidence="2" type="ORF">J2W39_006128</name>
</gene>
<dbReference type="PRINTS" id="PR00081">
    <property type="entry name" value="GDHRDH"/>
</dbReference>
<dbReference type="InterPro" id="IPR050259">
    <property type="entry name" value="SDR"/>
</dbReference>
<dbReference type="RefSeq" id="WP_307596881.1">
    <property type="nucleotide sequence ID" value="NZ_JAUSRV010000020.1"/>
</dbReference>
<dbReference type="InterPro" id="IPR036291">
    <property type="entry name" value="NAD(P)-bd_dom_sf"/>
</dbReference>
<dbReference type="Pfam" id="PF13561">
    <property type="entry name" value="adh_short_C2"/>
    <property type="match status" value="1"/>
</dbReference>
<name>A0AAW8EQR1_VARPD</name>
<dbReference type="InterPro" id="IPR020904">
    <property type="entry name" value="Sc_DH/Rdtase_CS"/>
</dbReference>
<dbReference type="CDD" id="cd05233">
    <property type="entry name" value="SDR_c"/>
    <property type="match status" value="1"/>
</dbReference>
<evidence type="ECO:0000313" key="2">
    <source>
        <dbReference type="EMBL" id="MDP9974844.1"/>
    </source>
</evidence>
<dbReference type="FunFam" id="3.40.50.720:FF:000084">
    <property type="entry name" value="Short-chain dehydrogenase reductase"/>
    <property type="match status" value="1"/>
</dbReference>
<dbReference type="PANTHER" id="PTHR42879">
    <property type="entry name" value="3-OXOACYL-(ACYL-CARRIER-PROTEIN) REDUCTASE"/>
    <property type="match status" value="1"/>
</dbReference>
<sequence length="266" mass="28308">MENLNQSILNLEGKVAVVTGAGQGVGEAISHLFAAHGAKVVVNDFFLDRAKRVANEILARGGSAIPVQADVTDATSVAEMMRQASTHYGSIDILVNNAGNFGANPSEEVTQPFWEHGRDVWGGVVDVNLFGVINCVSACIPSMIEKRGGRIITIISDAARVGQAGLEIYSAAKAGSAGFMRAIAHTLGRYQVTVNTVSISATSTPALEERFAKDPDRKKKVLERYIIRRLGQPTDVANMVLFLASDASSWITGQTYPVNGGYTLSV</sequence>
<dbReference type="Gene3D" id="3.40.50.720">
    <property type="entry name" value="NAD(P)-binding Rossmann-like Domain"/>
    <property type="match status" value="1"/>
</dbReference>
<organism evidence="2 3">
    <name type="scientific">Variovorax paradoxus</name>
    <dbReference type="NCBI Taxonomy" id="34073"/>
    <lineage>
        <taxon>Bacteria</taxon>
        <taxon>Pseudomonadati</taxon>
        <taxon>Pseudomonadota</taxon>
        <taxon>Betaproteobacteria</taxon>
        <taxon>Burkholderiales</taxon>
        <taxon>Comamonadaceae</taxon>
        <taxon>Variovorax</taxon>
    </lineage>
</organism>
<proteinExistence type="inferred from homology"/>
<reference evidence="2" key="1">
    <citation type="submission" date="2023-07" db="EMBL/GenBank/DDBJ databases">
        <title>Sorghum-associated microbial communities from plants grown in Nebraska, USA.</title>
        <authorList>
            <person name="Schachtman D."/>
        </authorList>
    </citation>
    <scope>NUCLEOTIDE SEQUENCE</scope>
    <source>
        <strain evidence="2">DS3315</strain>
    </source>
</reference>
<keyword evidence="2" id="KW-0560">Oxidoreductase</keyword>
<dbReference type="Proteomes" id="UP001224845">
    <property type="component" value="Unassembled WGS sequence"/>
</dbReference>
<dbReference type="GO" id="GO:0032787">
    <property type="term" value="P:monocarboxylic acid metabolic process"/>
    <property type="evidence" value="ECO:0007669"/>
    <property type="project" value="UniProtKB-ARBA"/>
</dbReference>
<comment type="similarity">
    <text evidence="1">Belongs to the short-chain dehydrogenases/reductases (SDR) family.</text>
</comment>
<evidence type="ECO:0000256" key="1">
    <source>
        <dbReference type="ARBA" id="ARBA00006484"/>
    </source>
</evidence>
<evidence type="ECO:0000313" key="3">
    <source>
        <dbReference type="Proteomes" id="UP001224845"/>
    </source>
</evidence>